<feature type="coiled-coil region" evidence="1">
    <location>
        <begin position="130"/>
        <end position="167"/>
    </location>
</feature>
<keyword evidence="4" id="KW-1185">Reference proteome</keyword>
<dbReference type="Pfam" id="PF14073">
    <property type="entry name" value="Cep57_CLD"/>
    <property type="match status" value="1"/>
</dbReference>
<dbReference type="AlphaFoldDB" id="A0A813MNH1"/>
<gene>
    <name evidence="3" type="ORF">OXX778_LOCUS2479</name>
</gene>
<dbReference type="Gene3D" id="1.20.58.90">
    <property type="match status" value="1"/>
</dbReference>
<comment type="caution">
    <text evidence="3">The sequence shown here is derived from an EMBL/GenBank/DDBJ whole genome shotgun (WGS) entry which is preliminary data.</text>
</comment>
<dbReference type="InterPro" id="IPR025913">
    <property type="entry name" value="Cep57_CLD"/>
</dbReference>
<dbReference type="PANTHER" id="PTHR19336:SF9">
    <property type="entry name" value="SPINDLE POLE BODY PROTEIN PPC89"/>
    <property type="match status" value="1"/>
</dbReference>
<dbReference type="Proteomes" id="UP000663879">
    <property type="component" value="Unassembled WGS sequence"/>
</dbReference>
<proteinExistence type="predicted"/>
<reference evidence="3" key="1">
    <citation type="submission" date="2021-02" db="EMBL/GenBank/DDBJ databases">
        <authorList>
            <person name="Nowell W R."/>
        </authorList>
    </citation>
    <scope>NUCLEOTIDE SEQUENCE</scope>
    <source>
        <strain evidence="3">Ploen Becks lab</strain>
    </source>
</reference>
<dbReference type="GO" id="GO:0008017">
    <property type="term" value="F:microtubule binding"/>
    <property type="evidence" value="ECO:0007669"/>
    <property type="project" value="TreeGrafter"/>
</dbReference>
<protein>
    <recommendedName>
        <fullName evidence="2">Cep57 centrosome localisation domain-containing protein</fullName>
    </recommendedName>
</protein>
<evidence type="ECO:0000259" key="2">
    <source>
        <dbReference type="Pfam" id="PF14073"/>
    </source>
</evidence>
<name>A0A813MNH1_9BILA</name>
<dbReference type="PANTHER" id="PTHR19336">
    <property type="entry name" value="UNCHARACTERIZED DUF1167"/>
    <property type="match status" value="1"/>
</dbReference>
<dbReference type="GO" id="GO:0005813">
    <property type="term" value="C:centrosome"/>
    <property type="evidence" value="ECO:0007669"/>
    <property type="project" value="TreeGrafter"/>
</dbReference>
<evidence type="ECO:0000313" key="4">
    <source>
        <dbReference type="Proteomes" id="UP000663879"/>
    </source>
</evidence>
<keyword evidence="1" id="KW-0175">Coiled coil</keyword>
<dbReference type="OrthoDB" id="76453at2759"/>
<accession>A0A813MNH1</accession>
<dbReference type="GO" id="GO:0043015">
    <property type="term" value="F:gamma-tubulin binding"/>
    <property type="evidence" value="ECO:0007669"/>
    <property type="project" value="InterPro"/>
</dbReference>
<organism evidence="3 4">
    <name type="scientific">Brachionus calyciflorus</name>
    <dbReference type="NCBI Taxonomy" id="104777"/>
    <lineage>
        <taxon>Eukaryota</taxon>
        <taxon>Metazoa</taxon>
        <taxon>Spiralia</taxon>
        <taxon>Gnathifera</taxon>
        <taxon>Rotifera</taxon>
        <taxon>Eurotatoria</taxon>
        <taxon>Monogononta</taxon>
        <taxon>Pseudotrocha</taxon>
        <taxon>Ploima</taxon>
        <taxon>Brachionidae</taxon>
        <taxon>Brachionus</taxon>
    </lineage>
</organism>
<dbReference type="GO" id="GO:0042802">
    <property type="term" value="F:identical protein binding"/>
    <property type="evidence" value="ECO:0007669"/>
    <property type="project" value="InterPro"/>
</dbReference>
<feature type="domain" description="Cep57 centrosome localisation" evidence="2">
    <location>
        <begin position="57"/>
        <end position="229"/>
    </location>
</feature>
<evidence type="ECO:0000313" key="3">
    <source>
        <dbReference type="EMBL" id="CAF0725350.1"/>
    </source>
</evidence>
<dbReference type="InterPro" id="IPR051756">
    <property type="entry name" value="Centrosomal_MT-associated"/>
</dbReference>
<sequence>MVDRDGSDEHLNLDEVDQLSLTSYAPYPSDKPFINSQFVNYKKTTSKAIPFSNRDVIIDALKKMQIKLKDIEFQNNKNNVYTAYPFRHNMVDQTDKISDSFSADDNKENFEEKKTSQQSSCSLISHLKNIEQINEKTDSTEKRVIELEKQLDKMRKILNKVNECQIENDSNETTRRKNRKEDYEFLSKQNKPKMIEKSNLIVRPKASSVEVKRKIRPVSLQNSREEKQKQHYKLNIGEIPFINGKSAEPSHNLGVNIQNVISLLKLHNPRNFSSQNALNIIEVSNRNGQGKSRSKSANCRNANLTFDKIILSNDSYHNYDTNDNEKDCLFMQSKNEIDLSNPSPRESINSNEQIDYYELLSILQEEYTKLVLKQYNLAKQVMNLSNIELRDELDREAELIKKKIDIKARQIRKIKKYQKSQKKKKSFFIENHENLNTNLANKHTNDLSKFDTRFNSSKAFSNKSSFINTSISKETVDSHNHLRALKLLKEIKNLKTLIKN</sequence>
<evidence type="ECO:0000256" key="1">
    <source>
        <dbReference type="SAM" id="Coils"/>
    </source>
</evidence>
<dbReference type="EMBL" id="CAJNOC010000194">
    <property type="protein sequence ID" value="CAF0725350.1"/>
    <property type="molecule type" value="Genomic_DNA"/>
</dbReference>